<dbReference type="CDD" id="cd07415">
    <property type="entry name" value="MPP_PP2A_PP4_PP6"/>
    <property type="match status" value="1"/>
</dbReference>
<dbReference type="AlphaFoldDB" id="A0A9W7DH79"/>
<dbReference type="InterPro" id="IPR029052">
    <property type="entry name" value="Metallo-depent_PP-like"/>
</dbReference>
<dbReference type="PANTHER" id="PTHR45619">
    <property type="entry name" value="SERINE/THREONINE-PROTEIN PHOSPHATASE PP2A-RELATED"/>
    <property type="match status" value="1"/>
</dbReference>
<comment type="catalytic activity">
    <reaction evidence="5 6">
        <text>O-phospho-L-threonyl-[protein] + H2O = L-threonyl-[protein] + phosphate</text>
        <dbReference type="Rhea" id="RHEA:47004"/>
        <dbReference type="Rhea" id="RHEA-COMP:11060"/>
        <dbReference type="Rhea" id="RHEA-COMP:11605"/>
        <dbReference type="ChEBI" id="CHEBI:15377"/>
        <dbReference type="ChEBI" id="CHEBI:30013"/>
        <dbReference type="ChEBI" id="CHEBI:43474"/>
        <dbReference type="ChEBI" id="CHEBI:61977"/>
        <dbReference type="EC" id="3.1.3.16"/>
    </reaction>
</comment>
<gene>
    <name evidence="8" type="ORF">Amon01_000576900</name>
</gene>
<comment type="catalytic activity">
    <reaction evidence="4">
        <text>O-phospho-L-seryl-[protein] + H2O = L-seryl-[protein] + phosphate</text>
        <dbReference type="Rhea" id="RHEA:20629"/>
        <dbReference type="Rhea" id="RHEA-COMP:9863"/>
        <dbReference type="Rhea" id="RHEA-COMP:11604"/>
        <dbReference type="ChEBI" id="CHEBI:15377"/>
        <dbReference type="ChEBI" id="CHEBI:29999"/>
        <dbReference type="ChEBI" id="CHEBI:43474"/>
        <dbReference type="ChEBI" id="CHEBI:83421"/>
        <dbReference type="EC" id="3.1.3.16"/>
    </reaction>
</comment>
<keyword evidence="3" id="KW-0464">Manganese</keyword>
<evidence type="ECO:0000256" key="3">
    <source>
        <dbReference type="ARBA" id="ARBA00023211"/>
    </source>
</evidence>
<dbReference type="OrthoDB" id="1930084at2759"/>
<evidence type="ECO:0000313" key="9">
    <source>
        <dbReference type="Proteomes" id="UP001165063"/>
    </source>
</evidence>
<evidence type="ECO:0000256" key="1">
    <source>
        <dbReference type="ARBA" id="ARBA00022723"/>
    </source>
</evidence>
<dbReference type="PROSITE" id="PS00125">
    <property type="entry name" value="SER_THR_PHOSPHATASE"/>
    <property type="match status" value="1"/>
</dbReference>
<dbReference type="EC" id="3.1.3.16" evidence="6"/>
<protein>
    <recommendedName>
        <fullName evidence="6">Serine/threonine-protein phosphatase</fullName>
        <ecNumber evidence="6">3.1.3.16</ecNumber>
    </recommendedName>
</protein>
<keyword evidence="2 6" id="KW-0378">Hydrolase</keyword>
<evidence type="ECO:0000256" key="4">
    <source>
        <dbReference type="ARBA" id="ARBA00047761"/>
    </source>
</evidence>
<keyword evidence="1" id="KW-0479">Metal-binding</keyword>
<dbReference type="EMBL" id="BSXU01003347">
    <property type="protein sequence ID" value="GMG39953.1"/>
    <property type="molecule type" value="Genomic_DNA"/>
</dbReference>
<name>A0A9W7DH79_AMBMO</name>
<dbReference type="InterPro" id="IPR004843">
    <property type="entry name" value="Calcineurin-like_PHP"/>
</dbReference>
<proteinExistence type="inferred from homology"/>
<comment type="caution">
    <text evidence="8">The sequence shown here is derived from an EMBL/GenBank/DDBJ whole genome shotgun (WGS) entry which is preliminary data.</text>
</comment>
<dbReference type="GO" id="GO:0046872">
    <property type="term" value="F:metal ion binding"/>
    <property type="evidence" value="ECO:0007669"/>
    <property type="project" value="UniProtKB-KW"/>
</dbReference>
<dbReference type="SUPFAM" id="SSF56300">
    <property type="entry name" value="Metallo-dependent phosphatases"/>
    <property type="match status" value="1"/>
</dbReference>
<evidence type="ECO:0000256" key="5">
    <source>
        <dbReference type="ARBA" id="ARBA00048336"/>
    </source>
</evidence>
<evidence type="ECO:0000256" key="2">
    <source>
        <dbReference type="ARBA" id="ARBA00022801"/>
    </source>
</evidence>
<dbReference type="SMART" id="SM00156">
    <property type="entry name" value="PP2Ac"/>
    <property type="match status" value="1"/>
</dbReference>
<comment type="similarity">
    <text evidence="6">Belongs to the PPP phosphatase family.</text>
</comment>
<accession>A0A9W7DH79</accession>
<evidence type="ECO:0000313" key="8">
    <source>
        <dbReference type="EMBL" id="GMG39953.1"/>
    </source>
</evidence>
<dbReference type="Proteomes" id="UP001165063">
    <property type="component" value="Unassembled WGS sequence"/>
</dbReference>
<keyword evidence="9" id="KW-1185">Reference proteome</keyword>
<dbReference type="Gene3D" id="3.60.21.10">
    <property type="match status" value="1"/>
</dbReference>
<sequence length="400" mass="46217">MRRAPITKRAAHTIDITESILNWTPERSAQCHQTDKDQQFTNKSIPFHFNLDVLDLDQCLENLYKGQLLSEPVVEQLCFRLKELLIKESNIVHLQSPITLVGDIHGQFYDLLEIFKIGGYPPDTNYLFLGDYVDRGYHSIETISLLIVLKLKYPNRINLIRGNHESRQITTNYGFYTECITKYGCDSNVWSLFTDLFDYLVLAAIVDNNLFCVHGGLSPNVQTIDSILVIDRFKEIPHDGPMADLVWSDPDPELLNFRISSRGAGYQFGINVVNKFLQLNNFEKIYRAHQLCNEGYQVFWKSKVNTVWSAPNYCYRCGNKASILEIFDNMKNPNSYRFNVFDASPDSEKEFIRLESNIDSDFDVFDNSDNEYGNGTNWMDFPNGSDAKLIKKAPYVEYFM</sequence>
<dbReference type="PRINTS" id="PR00114">
    <property type="entry name" value="STPHPHTASE"/>
</dbReference>
<reference evidence="8" key="1">
    <citation type="submission" date="2023-04" db="EMBL/GenBank/DDBJ databases">
        <title>Ambrosiozyma monospora NBRC 1965.</title>
        <authorList>
            <person name="Ichikawa N."/>
            <person name="Sato H."/>
            <person name="Tonouchi N."/>
        </authorList>
    </citation>
    <scope>NUCLEOTIDE SEQUENCE</scope>
    <source>
        <strain evidence="8">NBRC 1965</strain>
    </source>
</reference>
<dbReference type="Pfam" id="PF00149">
    <property type="entry name" value="Metallophos"/>
    <property type="match status" value="1"/>
</dbReference>
<organism evidence="8 9">
    <name type="scientific">Ambrosiozyma monospora</name>
    <name type="common">Yeast</name>
    <name type="synonym">Endomycopsis monosporus</name>
    <dbReference type="NCBI Taxonomy" id="43982"/>
    <lineage>
        <taxon>Eukaryota</taxon>
        <taxon>Fungi</taxon>
        <taxon>Dikarya</taxon>
        <taxon>Ascomycota</taxon>
        <taxon>Saccharomycotina</taxon>
        <taxon>Pichiomycetes</taxon>
        <taxon>Pichiales</taxon>
        <taxon>Pichiaceae</taxon>
        <taxon>Ambrosiozyma</taxon>
    </lineage>
</organism>
<dbReference type="GO" id="GO:0004722">
    <property type="term" value="F:protein serine/threonine phosphatase activity"/>
    <property type="evidence" value="ECO:0007669"/>
    <property type="project" value="UniProtKB-EC"/>
</dbReference>
<evidence type="ECO:0000259" key="7">
    <source>
        <dbReference type="PROSITE" id="PS00125"/>
    </source>
</evidence>
<dbReference type="InterPro" id="IPR006186">
    <property type="entry name" value="Ser/Thr-sp_prot-phosphatase"/>
</dbReference>
<dbReference type="InterPro" id="IPR047129">
    <property type="entry name" value="PPA2-like"/>
</dbReference>
<evidence type="ECO:0000256" key="6">
    <source>
        <dbReference type="RuleBase" id="RU004273"/>
    </source>
</evidence>
<feature type="domain" description="Serine/threonine specific protein phosphatases" evidence="7">
    <location>
        <begin position="160"/>
        <end position="165"/>
    </location>
</feature>